<protein>
    <submittedName>
        <fullName evidence="1">Uncharacterized protein</fullName>
    </submittedName>
</protein>
<accession>K2PA08</accession>
<gene>
    <name evidence="1" type="ORF">NA8A_04295</name>
</gene>
<reference evidence="1 2" key="1">
    <citation type="journal article" date="2012" name="J. Bacteriol.">
        <title>Genome Sequence of Nitratireductor indicus Type Strain C115.</title>
        <authorList>
            <person name="Lai Q."/>
            <person name="Li G."/>
            <person name="Yu Z."/>
            <person name="Shao Z."/>
        </authorList>
    </citation>
    <scope>NUCLEOTIDE SEQUENCE [LARGE SCALE GENOMIC DNA]</scope>
    <source>
        <strain evidence="1 2">C115</strain>
    </source>
</reference>
<dbReference type="OrthoDB" id="8087861at2"/>
<evidence type="ECO:0000313" key="2">
    <source>
        <dbReference type="Proteomes" id="UP000007374"/>
    </source>
</evidence>
<dbReference type="PATRIC" id="fig|1231190.3.peg.898"/>
<dbReference type="AlphaFoldDB" id="K2PA08"/>
<dbReference type="RefSeq" id="WP_009756135.1">
    <property type="nucleotide sequence ID" value="NZ_AMSI01000002.1"/>
</dbReference>
<dbReference type="EMBL" id="AMSI01000002">
    <property type="protein sequence ID" value="EKF44001.1"/>
    <property type="molecule type" value="Genomic_DNA"/>
</dbReference>
<evidence type="ECO:0000313" key="1">
    <source>
        <dbReference type="EMBL" id="EKF44001.1"/>
    </source>
</evidence>
<dbReference type="Proteomes" id="UP000007374">
    <property type="component" value="Unassembled WGS sequence"/>
</dbReference>
<organism evidence="1 2">
    <name type="scientific">Nitratireductor indicus C115</name>
    <dbReference type="NCBI Taxonomy" id="1231190"/>
    <lineage>
        <taxon>Bacteria</taxon>
        <taxon>Pseudomonadati</taxon>
        <taxon>Pseudomonadota</taxon>
        <taxon>Alphaproteobacteria</taxon>
        <taxon>Hyphomicrobiales</taxon>
        <taxon>Phyllobacteriaceae</taxon>
        <taxon>Nitratireductor</taxon>
    </lineage>
</organism>
<dbReference type="STRING" id="721133.SAMN05216176_101456"/>
<name>K2PA08_9HYPH</name>
<dbReference type="eggNOG" id="ENOG5031BUT">
    <property type="taxonomic scope" value="Bacteria"/>
</dbReference>
<proteinExistence type="predicted"/>
<sequence length="104" mass="11574">MTLPRPDFSPVMLSLFLRARAEFCVSDSGEPWRRTEIVRAFRADMRKRAGVTNVEFHMAWMGRLASPEPRAALWAALGHPPAAHGVTLVHGGQHRWGEGEGLPC</sequence>
<keyword evidence="2" id="KW-1185">Reference proteome</keyword>
<comment type="caution">
    <text evidence="1">The sequence shown here is derived from an EMBL/GenBank/DDBJ whole genome shotgun (WGS) entry which is preliminary data.</text>
</comment>